<keyword evidence="1" id="KW-1133">Transmembrane helix</keyword>
<proteinExistence type="predicted"/>
<reference evidence="2 3" key="1">
    <citation type="submission" date="2019-02" db="EMBL/GenBank/DDBJ databases">
        <title>Deep-cultivation of Planctomycetes and their phenomic and genomic characterization uncovers novel biology.</title>
        <authorList>
            <person name="Wiegand S."/>
            <person name="Jogler M."/>
            <person name="Boedeker C."/>
            <person name="Pinto D."/>
            <person name="Vollmers J."/>
            <person name="Rivas-Marin E."/>
            <person name="Kohn T."/>
            <person name="Peeters S.H."/>
            <person name="Heuer A."/>
            <person name="Rast P."/>
            <person name="Oberbeckmann S."/>
            <person name="Bunk B."/>
            <person name="Jeske O."/>
            <person name="Meyerdierks A."/>
            <person name="Storesund J.E."/>
            <person name="Kallscheuer N."/>
            <person name="Luecker S."/>
            <person name="Lage O.M."/>
            <person name="Pohl T."/>
            <person name="Merkel B.J."/>
            <person name="Hornburger P."/>
            <person name="Mueller R.-W."/>
            <person name="Bruemmer F."/>
            <person name="Labrenz M."/>
            <person name="Spormann A.M."/>
            <person name="Op den Camp H."/>
            <person name="Overmann J."/>
            <person name="Amann R."/>
            <person name="Jetten M.S.M."/>
            <person name="Mascher T."/>
            <person name="Medema M.H."/>
            <person name="Devos D.P."/>
            <person name="Kaster A.-K."/>
            <person name="Ovreas L."/>
            <person name="Rohde M."/>
            <person name="Galperin M.Y."/>
            <person name="Jogler C."/>
        </authorList>
    </citation>
    <scope>NUCLEOTIDE SEQUENCE [LARGE SCALE GENOMIC DNA]</scope>
    <source>
        <strain evidence="2 3">SV_7m_r</strain>
    </source>
</reference>
<evidence type="ECO:0000256" key="1">
    <source>
        <dbReference type="SAM" id="Phobius"/>
    </source>
</evidence>
<feature type="transmembrane region" description="Helical" evidence="1">
    <location>
        <begin position="119"/>
        <end position="138"/>
    </location>
</feature>
<keyword evidence="3" id="KW-1185">Reference proteome</keyword>
<evidence type="ECO:0000313" key="3">
    <source>
        <dbReference type="Proteomes" id="UP000315003"/>
    </source>
</evidence>
<keyword evidence="1" id="KW-0472">Membrane</keyword>
<sequence length="174" mass="19425">MPWRSLYSKRLSRTRCRTPSAFGNLVPGACPQGALRDPGLWGRTPSAFRHSIRTGIRDWGRSQSNEPRCLSQLPPSCSSCPSWFIPGFATIASFSGLSPTDYERLHGQRRWCQLSSARVWARCLVLACVLMGLTAPFVEHLRRSETMCVGSVPRVRCATLGYGVEHLRRSETSV</sequence>
<dbReference type="Proteomes" id="UP000315003">
    <property type="component" value="Chromosome"/>
</dbReference>
<organism evidence="2 3">
    <name type="scientific">Stieleria bergensis</name>
    <dbReference type="NCBI Taxonomy" id="2528025"/>
    <lineage>
        <taxon>Bacteria</taxon>
        <taxon>Pseudomonadati</taxon>
        <taxon>Planctomycetota</taxon>
        <taxon>Planctomycetia</taxon>
        <taxon>Pirellulales</taxon>
        <taxon>Pirellulaceae</taxon>
        <taxon>Stieleria</taxon>
    </lineage>
</organism>
<keyword evidence="1" id="KW-0812">Transmembrane</keyword>
<name>A0A517SX44_9BACT</name>
<dbReference type="AlphaFoldDB" id="A0A517SX44"/>
<evidence type="ECO:0000313" key="2">
    <source>
        <dbReference type="EMBL" id="QDT60719.1"/>
    </source>
</evidence>
<dbReference type="EMBL" id="CP036272">
    <property type="protein sequence ID" value="QDT60719.1"/>
    <property type="molecule type" value="Genomic_DNA"/>
</dbReference>
<protein>
    <submittedName>
        <fullName evidence="2">Uncharacterized protein</fullName>
    </submittedName>
</protein>
<accession>A0A517SX44</accession>
<gene>
    <name evidence="2" type="ORF">SV7mr_32450</name>
</gene>